<reference evidence="1" key="1">
    <citation type="submission" date="2023-12" db="EMBL/GenBank/DDBJ databases">
        <title>Genome assembly of Anisodus tanguticus.</title>
        <authorList>
            <person name="Wang Y.-J."/>
        </authorList>
    </citation>
    <scope>NUCLEOTIDE SEQUENCE</scope>
    <source>
        <strain evidence="1">KB-2021</strain>
        <tissue evidence="1">Leaf</tissue>
    </source>
</reference>
<dbReference type="Proteomes" id="UP001291623">
    <property type="component" value="Unassembled WGS sequence"/>
</dbReference>
<evidence type="ECO:0000313" key="2">
    <source>
        <dbReference type="Proteomes" id="UP001291623"/>
    </source>
</evidence>
<dbReference type="EMBL" id="JAVYJV010000017">
    <property type="protein sequence ID" value="KAK4349379.1"/>
    <property type="molecule type" value="Genomic_DNA"/>
</dbReference>
<proteinExistence type="predicted"/>
<organism evidence="1 2">
    <name type="scientific">Anisodus tanguticus</name>
    <dbReference type="NCBI Taxonomy" id="243964"/>
    <lineage>
        <taxon>Eukaryota</taxon>
        <taxon>Viridiplantae</taxon>
        <taxon>Streptophyta</taxon>
        <taxon>Embryophyta</taxon>
        <taxon>Tracheophyta</taxon>
        <taxon>Spermatophyta</taxon>
        <taxon>Magnoliopsida</taxon>
        <taxon>eudicotyledons</taxon>
        <taxon>Gunneridae</taxon>
        <taxon>Pentapetalae</taxon>
        <taxon>asterids</taxon>
        <taxon>lamiids</taxon>
        <taxon>Solanales</taxon>
        <taxon>Solanaceae</taxon>
        <taxon>Solanoideae</taxon>
        <taxon>Hyoscyameae</taxon>
        <taxon>Anisodus</taxon>
    </lineage>
</organism>
<accession>A0AAE1RC23</accession>
<keyword evidence="2" id="KW-1185">Reference proteome</keyword>
<dbReference type="AlphaFoldDB" id="A0AAE1RC23"/>
<gene>
    <name evidence="1" type="ORF">RND71_032134</name>
</gene>
<sequence length="111" mass="12521">MEEAEVKDYGKLDKALMNCEWSNKFTDTSVNHLVPDSENLTYALLDRSKESIMLSNQGVVYNMNDEQLAFTSKRVIILKNQELLVMVQLLAALTAGSSPYGPHITNTPNKW</sequence>
<protein>
    <submittedName>
        <fullName evidence="1">Uncharacterized protein</fullName>
    </submittedName>
</protein>
<name>A0AAE1RC23_9SOLA</name>
<comment type="caution">
    <text evidence="1">The sequence shown here is derived from an EMBL/GenBank/DDBJ whole genome shotgun (WGS) entry which is preliminary data.</text>
</comment>
<evidence type="ECO:0000313" key="1">
    <source>
        <dbReference type="EMBL" id="KAK4349379.1"/>
    </source>
</evidence>